<gene>
    <name evidence="3" type="ordered locus">TOL2_C23150</name>
</gene>
<dbReference type="Proteomes" id="UP000007347">
    <property type="component" value="Chromosome"/>
</dbReference>
<keyword evidence="4" id="KW-1185">Reference proteome</keyword>
<dbReference type="Pfam" id="PF09587">
    <property type="entry name" value="PGA_cap"/>
    <property type="match status" value="1"/>
</dbReference>
<proteinExistence type="inferred from homology"/>
<dbReference type="Gene3D" id="3.60.21.10">
    <property type="match status" value="1"/>
</dbReference>
<evidence type="ECO:0000313" key="3">
    <source>
        <dbReference type="EMBL" id="CCK80476.1"/>
    </source>
</evidence>
<dbReference type="SMART" id="SM00854">
    <property type="entry name" value="PGA_cap"/>
    <property type="match status" value="1"/>
</dbReference>
<dbReference type="PANTHER" id="PTHR33393">
    <property type="entry name" value="POLYGLUTAMINE SYNTHESIS ACCESSORY PROTEIN RV0574C-RELATED"/>
    <property type="match status" value="1"/>
</dbReference>
<dbReference type="AlphaFoldDB" id="K0NGV7"/>
<dbReference type="RefSeq" id="WP_014957788.1">
    <property type="nucleotide sequence ID" value="NC_018645.1"/>
</dbReference>
<accession>K0NGV7</accession>
<dbReference type="STRING" id="651182.TOL2_C23150"/>
<evidence type="ECO:0000313" key="4">
    <source>
        <dbReference type="Proteomes" id="UP000007347"/>
    </source>
</evidence>
<name>K0NGV7_DESTT</name>
<evidence type="ECO:0000259" key="2">
    <source>
        <dbReference type="SMART" id="SM00854"/>
    </source>
</evidence>
<sequence length="363" mass="41694">MIRLVAVGDMMFSREVKKYIERHERYFISKKIKPFFGGKDILFGNLETPISDVGKPLSGKNPHITFCAPEFISHELHRIGFDVLSIANNHVFDYGAKAFSKTHINLKKHSIRVSGNSINNRQFPVKIKKHNITVGFLSYSYLFGPHIGYAGKGIEGPAKFIKKGREKSITEINELKDKVDCLIVSMHWGHEHVHYPTIEMIEMSHQIIESGADCILGHHPHFVQGIETYNNKLIFYSLGNFIFSEPYKGSRWTVIVHLALGKNQVEIVDIVPCTINENGIPDLVKESDKIKYLKKIDLYSKHLLNKKHQKIIDVSKDYVKYAIRSAIYSRHQNFFKMLPLGIGIKNQIAIYNAVIKDYCKRLR</sequence>
<reference evidence="3 4" key="1">
    <citation type="journal article" date="2013" name="Environ. Microbiol.">
        <title>Complete genome, catabolic sub-proteomes and key-metabolites of Desulfobacula toluolica Tol2, a marine, aromatic compound-degrading, sulfate-reducing bacterium.</title>
        <authorList>
            <person name="Wohlbrand L."/>
            <person name="Jacob J.H."/>
            <person name="Kube M."/>
            <person name="Mussmann M."/>
            <person name="Jarling R."/>
            <person name="Beck A."/>
            <person name="Amann R."/>
            <person name="Wilkes H."/>
            <person name="Reinhardt R."/>
            <person name="Rabus R."/>
        </authorList>
    </citation>
    <scope>NUCLEOTIDE SEQUENCE [LARGE SCALE GENOMIC DNA]</scope>
    <source>
        <strain evidence="4">DSM 7467 / Tol2</strain>
    </source>
</reference>
<dbReference type="SUPFAM" id="SSF56300">
    <property type="entry name" value="Metallo-dependent phosphatases"/>
    <property type="match status" value="1"/>
</dbReference>
<dbReference type="InterPro" id="IPR019079">
    <property type="entry name" value="Capsule_synth_CapA"/>
</dbReference>
<dbReference type="InterPro" id="IPR052169">
    <property type="entry name" value="CW_Biosynth-Accessory"/>
</dbReference>
<comment type="similarity">
    <text evidence="1">Belongs to the CapA family.</text>
</comment>
<dbReference type="PANTHER" id="PTHR33393:SF11">
    <property type="entry name" value="POLYGLUTAMINE SYNTHESIS ACCESSORY PROTEIN RV0574C-RELATED"/>
    <property type="match status" value="1"/>
</dbReference>
<dbReference type="EMBL" id="FO203503">
    <property type="protein sequence ID" value="CCK80476.1"/>
    <property type="molecule type" value="Genomic_DNA"/>
</dbReference>
<organism evidence="3 4">
    <name type="scientific">Desulfobacula toluolica (strain DSM 7467 / Tol2)</name>
    <dbReference type="NCBI Taxonomy" id="651182"/>
    <lineage>
        <taxon>Bacteria</taxon>
        <taxon>Pseudomonadati</taxon>
        <taxon>Thermodesulfobacteriota</taxon>
        <taxon>Desulfobacteria</taxon>
        <taxon>Desulfobacterales</taxon>
        <taxon>Desulfobacteraceae</taxon>
        <taxon>Desulfobacula</taxon>
    </lineage>
</organism>
<dbReference type="CDD" id="cd07381">
    <property type="entry name" value="MPP_CapA"/>
    <property type="match status" value="1"/>
</dbReference>
<evidence type="ECO:0000256" key="1">
    <source>
        <dbReference type="ARBA" id="ARBA00005662"/>
    </source>
</evidence>
<feature type="domain" description="Capsule synthesis protein CapA" evidence="2">
    <location>
        <begin position="3"/>
        <end position="245"/>
    </location>
</feature>
<dbReference type="OrthoDB" id="5405713at2"/>
<dbReference type="InterPro" id="IPR029052">
    <property type="entry name" value="Metallo-depent_PP-like"/>
</dbReference>
<dbReference type="HOGENOM" id="CLU_038823_2_1_7"/>
<dbReference type="KEGG" id="dto:TOL2_C23150"/>
<protein>
    <submittedName>
        <fullName evidence="3">Uncharacterized protein, related to capsule biosynthesis protein CapA</fullName>
    </submittedName>
</protein>